<dbReference type="InterPro" id="IPR032808">
    <property type="entry name" value="DoxX"/>
</dbReference>
<gene>
    <name evidence="6" type="ORF">ROA7450_00616</name>
</gene>
<sequence length="109" mass="12058">MIHFLIWFLVAFFVVGTLTNGIGPKKIRESYAKWGYPSWFRYVTSALEFAVAVLLIFPETRLFGAGLGMMIMLAAAATLLRAKEYAHLAGPVVIFILTAIVFWDAGLAS</sequence>
<feature type="transmembrane region" description="Helical" evidence="5">
    <location>
        <begin position="39"/>
        <end position="57"/>
    </location>
</feature>
<keyword evidence="2 5" id="KW-0812">Transmembrane</keyword>
<dbReference type="Pfam" id="PF13564">
    <property type="entry name" value="DoxX_2"/>
    <property type="match status" value="1"/>
</dbReference>
<feature type="transmembrane region" description="Helical" evidence="5">
    <location>
        <begin position="62"/>
        <end position="82"/>
    </location>
</feature>
<dbReference type="OrthoDB" id="7595779at2"/>
<accession>A0A1X6YET7</accession>
<organism evidence="6 7">
    <name type="scientific">Roseovarius albus</name>
    <dbReference type="NCBI Taxonomy" id="1247867"/>
    <lineage>
        <taxon>Bacteria</taxon>
        <taxon>Pseudomonadati</taxon>
        <taxon>Pseudomonadota</taxon>
        <taxon>Alphaproteobacteria</taxon>
        <taxon>Rhodobacterales</taxon>
        <taxon>Roseobacteraceae</taxon>
        <taxon>Roseovarius</taxon>
    </lineage>
</organism>
<evidence type="ECO:0008006" key="8">
    <source>
        <dbReference type="Google" id="ProtNLM"/>
    </source>
</evidence>
<keyword evidence="3 5" id="KW-1133">Transmembrane helix</keyword>
<proteinExistence type="predicted"/>
<evidence type="ECO:0000256" key="1">
    <source>
        <dbReference type="ARBA" id="ARBA00004141"/>
    </source>
</evidence>
<dbReference type="Proteomes" id="UP000193061">
    <property type="component" value="Unassembled WGS sequence"/>
</dbReference>
<dbReference type="AlphaFoldDB" id="A0A1X6YET7"/>
<keyword evidence="4 5" id="KW-0472">Membrane</keyword>
<protein>
    <recommendedName>
        <fullName evidence="8">DoxX-like family protein</fullName>
    </recommendedName>
</protein>
<keyword evidence="7" id="KW-1185">Reference proteome</keyword>
<dbReference type="RefSeq" id="WP_085804199.1">
    <property type="nucleotide sequence ID" value="NZ_FWFX01000002.1"/>
</dbReference>
<comment type="subcellular location">
    <subcellularLocation>
        <location evidence="1">Membrane</location>
        <topology evidence="1">Multi-pass membrane protein</topology>
    </subcellularLocation>
</comment>
<evidence type="ECO:0000313" key="7">
    <source>
        <dbReference type="Proteomes" id="UP000193061"/>
    </source>
</evidence>
<evidence type="ECO:0000256" key="4">
    <source>
        <dbReference type="ARBA" id="ARBA00023136"/>
    </source>
</evidence>
<dbReference type="GO" id="GO:0016020">
    <property type="term" value="C:membrane"/>
    <property type="evidence" value="ECO:0007669"/>
    <property type="project" value="UniProtKB-SubCell"/>
</dbReference>
<name>A0A1X6YET7_9RHOB</name>
<evidence type="ECO:0000256" key="5">
    <source>
        <dbReference type="SAM" id="Phobius"/>
    </source>
</evidence>
<evidence type="ECO:0000313" key="6">
    <source>
        <dbReference type="EMBL" id="SLN19364.1"/>
    </source>
</evidence>
<evidence type="ECO:0000256" key="2">
    <source>
        <dbReference type="ARBA" id="ARBA00022692"/>
    </source>
</evidence>
<dbReference type="EMBL" id="FWFX01000002">
    <property type="protein sequence ID" value="SLN19364.1"/>
    <property type="molecule type" value="Genomic_DNA"/>
</dbReference>
<evidence type="ECO:0000256" key="3">
    <source>
        <dbReference type="ARBA" id="ARBA00022989"/>
    </source>
</evidence>
<reference evidence="6 7" key="1">
    <citation type="submission" date="2017-03" db="EMBL/GenBank/DDBJ databases">
        <authorList>
            <person name="Afonso C.L."/>
            <person name="Miller P.J."/>
            <person name="Scott M.A."/>
            <person name="Spackman E."/>
            <person name="Goraichik I."/>
            <person name="Dimitrov K.M."/>
            <person name="Suarez D.L."/>
            <person name="Swayne D.E."/>
        </authorList>
    </citation>
    <scope>NUCLEOTIDE SEQUENCE [LARGE SCALE GENOMIC DNA]</scope>
    <source>
        <strain evidence="6 7">CECT 7450</strain>
    </source>
</reference>
<feature type="transmembrane region" description="Helical" evidence="5">
    <location>
        <begin position="88"/>
        <end position="107"/>
    </location>
</feature>